<comment type="caution">
    <text evidence="1">The sequence shown here is derived from an EMBL/GenBank/DDBJ whole genome shotgun (WGS) entry which is preliminary data.</text>
</comment>
<sequence length="105" mass="12360">TPLLLRWGIKTKTNDQVRQEFLNEHVPELLDAGLTIPDPDLRYDEKTGNWIHGPIPWDDFWKVINGEGPMNRHRLMARRRAHEEGRWVREALEAYGKRHLVQAAD</sequence>
<dbReference type="GO" id="GO:0010124">
    <property type="term" value="P:phenylacetate catabolic process"/>
    <property type="evidence" value="ECO:0007669"/>
    <property type="project" value="InterPro"/>
</dbReference>
<dbReference type="InterPro" id="IPR009078">
    <property type="entry name" value="Ferritin-like_SF"/>
</dbReference>
<gene>
    <name evidence="1" type="primary">paaA</name>
    <name evidence="1" type="ORF">CSW14_12680</name>
</gene>
<evidence type="ECO:0000313" key="2">
    <source>
        <dbReference type="Proteomes" id="UP000287467"/>
    </source>
</evidence>
<proteinExistence type="predicted"/>
<organism evidence="1 2">
    <name type="scientific">Thermus scotoductus</name>
    <dbReference type="NCBI Taxonomy" id="37636"/>
    <lineage>
        <taxon>Bacteria</taxon>
        <taxon>Thermotogati</taxon>
        <taxon>Deinococcota</taxon>
        <taxon>Deinococci</taxon>
        <taxon>Thermales</taxon>
        <taxon>Thermaceae</taxon>
        <taxon>Thermus</taxon>
    </lineage>
</organism>
<dbReference type="Pfam" id="PF05138">
    <property type="entry name" value="PaaA_PaaC"/>
    <property type="match status" value="1"/>
</dbReference>
<name>A0A430VBP1_THESC</name>
<evidence type="ECO:0000313" key="1">
    <source>
        <dbReference type="EMBL" id="RTI48396.1"/>
    </source>
</evidence>
<dbReference type="InterPro" id="IPR007814">
    <property type="entry name" value="PaaA_PaaC"/>
</dbReference>
<dbReference type="RefSeq" id="WP_172962028.1">
    <property type="nucleotide sequence ID" value="NZ_PEMW01000460.1"/>
</dbReference>
<dbReference type="Proteomes" id="UP000287467">
    <property type="component" value="Unassembled WGS sequence"/>
</dbReference>
<dbReference type="Gene3D" id="1.20.1260.10">
    <property type="match status" value="1"/>
</dbReference>
<reference evidence="1 2" key="1">
    <citation type="journal article" date="2019" name="Extremophiles">
        <title>Biogeography of thermophiles and predominance of Thermus scotoductus in domestic water heaters.</title>
        <authorList>
            <person name="Wilpiszeski R.L."/>
            <person name="Zhang Z."/>
            <person name="House C.H."/>
        </authorList>
    </citation>
    <scope>NUCLEOTIDE SEQUENCE [LARGE SCALE GENOMIC DNA]</scope>
    <source>
        <strain evidence="1 2">1_S1</strain>
    </source>
</reference>
<accession>A0A430VBP1</accession>
<protein>
    <submittedName>
        <fullName evidence="1">1,2-phenylacetyl-CoA epoxidase subunit A</fullName>
    </submittedName>
</protein>
<dbReference type="EMBL" id="PEMW01000460">
    <property type="protein sequence ID" value="RTI48396.1"/>
    <property type="molecule type" value="Genomic_DNA"/>
</dbReference>
<feature type="non-terminal residue" evidence="1">
    <location>
        <position position="1"/>
    </location>
</feature>
<dbReference type="InterPro" id="IPR012347">
    <property type="entry name" value="Ferritin-like"/>
</dbReference>
<dbReference type="AlphaFoldDB" id="A0A430VBP1"/>
<dbReference type="SUPFAM" id="SSF47240">
    <property type="entry name" value="Ferritin-like"/>
    <property type="match status" value="1"/>
</dbReference>